<reference evidence="4" key="1">
    <citation type="submission" date="2021-08" db="EMBL/GenBank/DDBJ databases">
        <title>Comparative analyses of Brucepasteria parasyntrophica and Teretinema zuelzerae.</title>
        <authorList>
            <person name="Song Y."/>
            <person name="Brune A."/>
        </authorList>
    </citation>
    <scope>NUCLEOTIDE SEQUENCE</scope>
    <source>
        <strain evidence="4">DSM 1903</strain>
    </source>
</reference>
<protein>
    <submittedName>
        <fullName evidence="4">RluA family pseudouridine synthase</fullName>
    </submittedName>
</protein>
<evidence type="ECO:0000259" key="3">
    <source>
        <dbReference type="Pfam" id="PF00849"/>
    </source>
</evidence>
<dbReference type="GO" id="GO:0000455">
    <property type="term" value="P:enzyme-directed rRNA pseudouridine synthesis"/>
    <property type="evidence" value="ECO:0007669"/>
    <property type="project" value="TreeGrafter"/>
</dbReference>
<comment type="similarity">
    <text evidence="1">Belongs to the pseudouridine synthase RluA family.</text>
</comment>
<dbReference type="PANTHER" id="PTHR21600">
    <property type="entry name" value="MITOCHONDRIAL RNA PSEUDOURIDINE SYNTHASE"/>
    <property type="match status" value="1"/>
</dbReference>
<dbReference type="CDD" id="cd02869">
    <property type="entry name" value="PseudoU_synth_RluA_like"/>
    <property type="match status" value="1"/>
</dbReference>
<name>A0AAE3EMU6_9SPIR</name>
<keyword evidence="5" id="KW-1185">Reference proteome</keyword>
<dbReference type="InterPro" id="IPR006145">
    <property type="entry name" value="PsdUridine_synth_RsuA/RluA"/>
</dbReference>
<feature type="domain" description="Pseudouridine synthase RsuA/RluA-like" evidence="3">
    <location>
        <begin position="104"/>
        <end position="266"/>
    </location>
</feature>
<dbReference type="Proteomes" id="UP001198163">
    <property type="component" value="Unassembled WGS sequence"/>
</dbReference>
<dbReference type="EMBL" id="JAINWA010000003">
    <property type="protein sequence ID" value="MCD1656179.1"/>
    <property type="molecule type" value="Genomic_DNA"/>
</dbReference>
<gene>
    <name evidence="4" type="ORF">K7J14_15905</name>
</gene>
<dbReference type="GO" id="GO:0009982">
    <property type="term" value="F:pseudouridine synthase activity"/>
    <property type="evidence" value="ECO:0007669"/>
    <property type="project" value="InterPro"/>
</dbReference>
<accession>A0AAE3EMU6</accession>
<evidence type="ECO:0000256" key="1">
    <source>
        <dbReference type="ARBA" id="ARBA00010876"/>
    </source>
</evidence>
<evidence type="ECO:0000313" key="5">
    <source>
        <dbReference type="Proteomes" id="UP001198163"/>
    </source>
</evidence>
<dbReference type="Pfam" id="PF00849">
    <property type="entry name" value="PseudoU_synth_2"/>
    <property type="match status" value="1"/>
</dbReference>
<keyword evidence="2" id="KW-0694">RNA-binding</keyword>
<dbReference type="Gene3D" id="3.30.2350.10">
    <property type="entry name" value="Pseudouridine synthase"/>
    <property type="match status" value="1"/>
</dbReference>
<proteinExistence type="inferred from homology"/>
<dbReference type="AlphaFoldDB" id="A0AAE3EMU6"/>
<dbReference type="GO" id="GO:0140098">
    <property type="term" value="F:catalytic activity, acting on RNA"/>
    <property type="evidence" value="ECO:0007669"/>
    <property type="project" value="UniProtKB-ARBA"/>
</dbReference>
<dbReference type="PANTHER" id="PTHR21600:SF87">
    <property type="entry name" value="RNA PSEUDOURIDYLATE SYNTHASE DOMAIN-CONTAINING PROTEIN 1"/>
    <property type="match status" value="1"/>
</dbReference>
<dbReference type="InterPro" id="IPR020103">
    <property type="entry name" value="PsdUridine_synth_cat_dom_sf"/>
</dbReference>
<dbReference type="PROSITE" id="PS50889">
    <property type="entry name" value="S4"/>
    <property type="match status" value="1"/>
</dbReference>
<comment type="caution">
    <text evidence="4">The sequence shown here is derived from an EMBL/GenBank/DDBJ whole genome shotgun (WGS) entry which is preliminary data.</text>
</comment>
<dbReference type="InterPro" id="IPR050188">
    <property type="entry name" value="RluA_PseudoU_synthase"/>
</dbReference>
<dbReference type="RefSeq" id="WP_230758731.1">
    <property type="nucleotide sequence ID" value="NZ_JAINWA010000003.1"/>
</dbReference>
<organism evidence="4 5">
    <name type="scientific">Teretinema zuelzerae</name>
    <dbReference type="NCBI Taxonomy" id="156"/>
    <lineage>
        <taxon>Bacteria</taxon>
        <taxon>Pseudomonadati</taxon>
        <taxon>Spirochaetota</taxon>
        <taxon>Spirochaetia</taxon>
        <taxon>Spirochaetales</taxon>
        <taxon>Treponemataceae</taxon>
        <taxon>Teretinema</taxon>
    </lineage>
</organism>
<evidence type="ECO:0000256" key="2">
    <source>
        <dbReference type="PROSITE-ProRule" id="PRU00182"/>
    </source>
</evidence>
<dbReference type="SUPFAM" id="SSF55120">
    <property type="entry name" value="Pseudouridine synthase"/>
    <property type="match status" value="1"/>
</dbReference>
<dbReference type="GO" id="GO:0003723">
    <property type="term" value="F:RNA binding"/>
    <property type="evidence" value="ECO:0007669"/>
    <property type="project" value="UniProtKB-KW"/>
</dbReference>
<sequence>MSFQIFRLSISAKGGTSLQEACRQCLTTNGIPAAELSNSKVRRLVIAGMASINGIQERQPARRMKAGDLVAVKFDSSRFFREKQPDDIDFEMTQDRILFEDSSIIVVNKPACFPTEATIVADRKHLHAAVKEFLHRRDNTRNEPYAGLHHRLDRETSGVILFSKTREVNPAIHALFLEQRIHKVYTALTVVPVRACAYEKQDRFVLSNNIDRITPKSSAGKWGVVQTGGDPAVTDFVVRNRRSCYLEVQASPLTGRTHQIRVHLSSVGLPLLGDVLYGGPKQLQGIPFDITRTMLHAETLSFPHPLTGELIEVTAPIPPDMQKILDLQ</sequence>
<evidence type="ECO:0000313" key="4">
    <source>
        <dbReference type="EMBL" id="MCD1656179.1"/>
    </source>
</evidence>